<dbReference type="PROSITE" id="PS51192">
    <property type="entry name" value="HELICASE_ATP_BIND_1"/>
    <property type="match status" value="1"/>
</dbReference>
<accession>A0ABS1CP24</accession>
<dbReference type="InterPro" id="IPR000330">
    <property type="entry name" value="SNF2_N"/>
</dbReference>
<keyword evidence="6" id="KW-1185">Reference proteome</keyword>
<dbReference type="Gene3D" id="3.40.50.10810">
    <property type="entry name" value="Tandem AAA-ATPase domain"/>
    <property type="match status" value="1"/>
</dbReference>
<dbReference type="InterPro" id="IPR001650">
    <property type="entry name" value="Helicase_C-like"/>
</dbReference>
<evidence type="ECO:0000259" key="4">
    <source>
        <dbReference type="PROSITE" id="PS51194"/>
    </source>
</evidence>
<dbReference type="CDD" id="cd18793">
    <property type="entry name" value="SF2_C_SNF"/>
    <property type="match status" value="1"/>
</dbReference>
<dbReference type="EMBL" id="NRRV01000096">
    <property type="protein sequence ID" value="MBK1633578.1"/>
    <property type="molecule type" value="Genomic_DNA"/>
</dbReference>
<organism evidence="5 6">
    <name type="scientific">Thiohalocapsa halophila</name>
    <dbReference type="NCBI Taxonomy" id="69359"/>
    <lineage>
        <taxon>Bacteria</taxon>
        <taxon>Pseudomonadati</taxon>
        <taxon>Pseudomonadota</taxon>
        <taxon>Gammaproteobacteria</taxon>
        <taxon>Chromatiales</taxon>
        <taxon>Chromatiaceae</taxon>
        <taxon>Thiohalocapsa</taxon>
    </lineage>
</organism>
<dbReference type="Pfam" id="PF00271">
    <property type="entry name" value="Helicase_C"/>
    <property type="match status" value="1"/>
</dbReference>
<dbReference type="InterPro" id="IPR049730">
    <property type="entry name" value="SNF2/RAD54-like_C"/>
</dbReference>
<sequence length="1181" mass="129933">MSDARDLIDRALRSHPDAALDLLRMPAAELDPLLAERTEGEAETLAGWLGVLRGDYDAAIAHFDAAYKAERKRTGKRKLYLPGLPGVLYLLLLLRRGKPDDLTRVQQQVATCLRAHVADWLEYVFRIVGDLAAVLSGQAKPADGYALHFILGPKGPLPLLFQALALYWLGEPVNKDALPALARHARAAAEAGERWYAAEAVALLQARGYQGKLPSSDPTTADCKPLTDLLQPKPSWELALEALERLAPDSAGGDDGAEHSLRLIWLLVLKGEYATLEPREQKRTKSGGWTRGRAVSLQRLAEEAQQMPHLSPQDRAICGCIVREQMRGPWGRSGQWLYVLDPDRALIAAVGHPLLLADPGDEAPVELIRSGPTLTVSRRRRDILVRIEPFPREGLGVVPVRESARRMRLVAFDASHRQIASILGYDGLQVPKGAEQRLVASLATIAPMLTVHSDIGGGADDAAERVAADPRPHLHLTPLDEGLGLELFVHPFGDAGPQLRPGEGSATLLTEIDGRPVRCTRRLKAEREAVQDLLAQCPALSGGDPAGVDSGHWQLDDPETALSALEQLQELGDAVVLDWPKGKRIALTAQARVEQLRAAIARRQDWLEIGGELRLDDGRVLALRELLARAAETQNRFVRLGERDVLSLSEALRRRLDGLAALTDRGRFHPLAAPAVEELLDGMDVAESPVWDAQLERLREVRALEPQVPSTLRAQLRDYQVEGYRWLARLAHWGAGACLADDMGLGKTLQALALILSRAPAGPTLVLAPTSVCGNWLEEAARFAPTLRPLRFGPGDRAAMLAEAGPFDLIVASYGLLQTEAERLAGVHWQTIVADEAQAFKNALTKRSRAIMQLAGAFRVITTGTPIENHLGELWNLFRFINPGLLGSLEAFNGRFAVPIEQHQDQAARARLRRLLRPFILRRLKSEVLSELPPRTEITLEIELSDSELALYEAVRREALDRIEAAEASANPGQRRMQLLAEIMRLRRACCHPRLALADSPLPSSKLDAFADLVDEMRENRHKALVFSQFVDHLRLIREHLDARGIRYQYLDGSTPEPKRRAAVDAFQAGDGELFLISLRAGGAGLNLTAADYVIHMDPWWNPAVEDQASDRAHRIGQQRSVTIYRLVAKDTIEQRILKLHAAKRDLADALLEGTDDSARLDYDEMLALVRDGVGTGSAPA</sequence>
<reference evidence="5 6" key="1">
    <citation type="journal article" date="2020" name="Microorganisms">
        <title>Osmotic Adaptation and Compatible Solute Biosynthesis of Phototrophic Bacteria as Revealed from Genome Analyses.</title>
        <authorList>
            <person name="Imhoff J.F."/>
            <person name="Rahn T."/>
            <person name="Kunzel S."/>
            <person name="Keller A."/>
            <person name="Neulinger S.C."/>
        </authorList>
    </citation>
    <scope>NUCLEOTIDE SEQUENCE [LARGE SCALE GENOMIC DNA]</scope>
    <source>
        <strain evidence="5 6">DSM 6210</strain>
    </source>
</reference>
<keyword evidence="2 5" id="KW-0067">ATP-binding</keyword>
<gene>
    <name evidence="5" type="ORF">CKO31_23100</name>
</gene>
<feature type="domain" description="Helicase C-terminal" evidence="4">
    <location>
        <begin position="1006"/>
        <end position="1159"/>
    </location>
</feature>
<dbReference type="SMART" id="SM00490">
    <property type="entry name" value="HELICc"/>
    <property type="match status" value="1"/>
</dbReference>
<evidence type="ECO:0000256" key="2">
    <source>
        <dbReference type="ARBA" id="ARBA00022806"/>
    </source>
</evidence>
<dbReference type="PROSITE" id="PS51194">
    <property type="entry name" value="HELICASE_CTER"/>
    <property type="match status" value="1"/>
</dbReference>
<name>A0ABS1CP24_9GAMM</name>
<dbReference type="InterPro" id="IPR038718">
    <property type="entry name" value="SNF2-like_sf"/>
</dbReference>
<protein>
    <submittedName>
        <fullName evidence="5">Helicase SNF2</fullName>
    </submittedName>
</protein>
<dbReference type="Gene3D" id="3.40.50.300">
    <property type="entry name" value="P-loop containing nucleotide triphosphate hydrolases"/>
    <property type="match status" value="1"/>
</dbReference>
<keyword evidence="1" id="KW-0378">Hydrolase</keyword>
<dbReference type="InterPro" id="IPR027417">
    <property type="entry name" value="P-loop_NTPase"/>
</dbReference>
<keyword evidence="2 5" id="KW-0547">Nucleotide-binding</keyword>
<dbReference type="Proteomes" id="UP000748752">
    <property type="component" value="Unassembled WGS sequence"/>
</dbReference>
<proteinExistence type="predicted"/>
<dbReference type="GO" id="GO:0004386">
    <property type="term" value="F:helicase activity"/>
    <property type="evidence" value="ECO:0007669"/>
    <property type="project" value="UniProtKB-KW"/>
</dbReference>
<dbReference type="Pfam" id="PF00176">
    <property type="entry name" value="SNF2-rel_dom"/>
    <property type="match status" value="1"/>
</dbReference>
<dbReference type="SMART" id="SM00487">
    <property type="entry name" value="DEXDc"/>
    <property type="match status" value="1"/>
</dbReference>
<dbReference type="SUPFAM" id="SSF52540">
    <property type="entry name" value="P-loop containing nucleoside triphosphate hydrolases"/>
    <property type="match status" value="2"/>
</dbReference>
<comment type="caution">
    <text evidence="5">The sequence shown here is derived from an EMBL/GenBank/DDBJ whole genome shotgun (WGS) entry which is preliminary data.</text>
</comment>
<dbReference type="InterPro" id="IPR014001">
    <property type="entry name" value="Helicase_ATP-bd"/>
</dbReference>
<evidence type="ECO:0000313" key="5">
    <source>
        <dbReference type="EMBL" id="MBK1633578.1"/>
    </source>
</evidence>
<dbReference type="RefSeq" id="WP_200242404.1">
    <property type="nucleotide sequence ID" value="NZ_NRRV01000096.1"/>
</dbReference>
<evidence type="ECO:0000313" key="6">
    <source>
        <dbReference type="Proteomes" id="UP000748752"/>
    </source>
</evidence>
<evidence type="ECO:0000256" key="1">
    <source>
        <dbReference type="ARBA" id="ARBA00022801"/>
    </source>
</evidence>
<evidence type="ECO:0000259" key="3">
    <source>
        <dbReference type="PROSITE" id="PS51192"/>
    </source>
</evidence>
<dbReference type="PANTHER" id="PTHR10799">
    <property type="entry name" value="SNF2/RAD54 HELICASE FAMILY"/>
    <property type="match status" value="1"/>
</dbReference>
<feature type="domain" description="Helicase ATP-binding" evidence="3">
    <location>
        <begin position="728"/>
        <end position="884"/>
    </location>
</feature>
<keyword evidence="2 5" id="KW-0347">Helicase</keyword>